<dbReference type="GO" id="GO:0015031">
    <property type="term" value="P:protein transport"/>
    <property type="evidence" value="ECO:0007669"/>
    <property type="project" value="UniProtKB-KW"/>
</dbReference>
<dbReference type="VEuPathDB" id="TriTrypDB:LdCL_170009700"/>
<dbReference type="GO" id="GO:0005484">
    <property type="term" value="F:SNAP receptor activity"/>
    <property type="evidence" value="ECO:0007669"/>
    <property type="project" value="InterPro"/>
</dbReference>
<evidence type="ECO:0000256" key="7">
    <source>
        <dbReference type="SAM" id="Coils"/>
    </source>
</evidence>
<dbReference type="Gene3D" id="1.20.5.110">
    <property type="match status" value="1"/>
</dbReference>
<protein>
    <submittedName>
        <fullName evidence="10">Uncharacterized protein</fullName>
    </submittedName>
</protein>
<dbReference type="InterPro" id="IPR016193">
    <property type="entry name" value="Cytidine_deaminase-like"/>
</dbReference>
<evidence type="ECO:0000256" key="5">
    <source>
        <dbReference type="ARBA" id="ARBA00022989"/>
    </source>
</evidence>
<feature type="compositionally biased region" description="Polar residues" evidence="8">
    <location>
        <begin position="320"/>
        <end position="332"/>
    </location>
</feature>
<evidence type="ECO:0000313" key="10">
    <source>
        <dbReference type="EMBL" id="TPP55126.1"/>
    </source>
</evidence>
<dbReference type="VEuPathDB" id="TriTrypDB:LdBPK_170420.1"/>
<keyword evidence="4" id="KW-0653">Protein transport</keyword>
<gene>
    <name evidence="10" type="ORF">CGC20_37855</name>
</gene>
<feature type="compositionally biased region" description="Polar residues" evidence="8">
    <location>
        <begin position="122"/>
        <end position="144"/>
    </location>
</feature>
<feature type="compositionally biased region" description="Low complexity" evidence="8">
    <location>
        <begin position="34"/>
        <end position="44"/>
    </location>
</feature>
<keyword evidence="5 9" id="KW-1133">Transmembrane helix</keyword>
<dbReference type="PANTHER" id="PTHR21230">
    <property type="entry name" value="VESICLE TRANSPORT V-SNARE PROTEIN VTI1-RELATED"/>
    <property type="match status" value="1"/>
</dbReference>
<dbReference type="Gene3D" id="3.40.140.10">
    <property type="entry name" value="Cytidine Deaminase, domain 2"/>
    <property type="match status" value="1"/>
</dbReference>
<reference evidence="11" key="1">
    <citation type="submission" date="2019-02" db="EMBL/GenBank/DDBJ databases">
        <title>FDA dAtabase for Regulatory Grade micrObial Sequences (FDA-ARGOS): Supporting development and validation of Infectious Disease Dx tests.</title>
        <authorList>
            <person name="Duncan R."/>
            <person name="Fisher C."/>
            <person name="Tallon L."/>
            <person name="Sadzewicz L."/>
            <person name="Sengamalay N."/>
            <person name="Ott S."/>
            <person name="Godinez A."/>
            <person name="Nagaraj S."/>
            <person name="Vavikolanu K."/>
            <person name="Vyas G."/>
            <person name="Nadendla S."/>
            <person name="Aluvathingal J."/>
            <person name="Sichtig H."/>
        </authorList>
    </citation>
    <scope>NUCLEOTIDE SEQUENCE [LARGE SCALE GENOMIC DNA]</scope>
    <source>
        <strain evidence="11">FDAARGOS_360</strain>
    </source>
</reference>
<keyword evidence="6 9" id="KW-0472">Membrane</keyword>
<dbReference type="VEuPathDB" id="TriTrypDB:LDHU3_17.0700"/>
<dbReference type="GO" id="GO:0003824">
    <property type="term" value="F:catalytic activity"/>
    <property type="evidence" value="ECO:0007669"/>
    <property type="project" value="InterPro"/>
</dbReference>
<dbReference type="GO" id="GO:0006906">
    <property type="term" value="P:vesicle fusion"/>
    <property type="evidence" value="ECO:0007669"/>
    <property type="project" value="TreeGrafter"/>
</dbReference>
<proteinExistence type="predicted"/>
<dbReference type="CDD" id="cd15861">
    <property type="entry name" value="SNARE_SNAP25N_23N_29N_SEC9N"/>
    <property type="match status" value="1"/>
</dbReference>
<dbReference type="InterPro" id="IPR044766">
    <property type="entry name" value="NPSN/SNAP25-like_N_SNARE"/>
</dbReference>
<dbReference type="VEuPathDB" id="TriTrypDB:LdCL_170009600"/>
<dbReference type="InterPro" id="IPR018247">
    <property type="entry name" value="EF_Hand_1_Ca_BS"/>
</dbReference>
<dbReference type="GO" id="GO:0005789">
    <property type="term" value="C:endoplasmic reticulum membrane"/>
    <property type="evidence" value="ECO:0007669"/>
    <property type="project" value="TreeGrafter"/>
</dbReference>
<evidence type="ECO:0000256" key="8">
    <source>
        <dbReference type="SAM" id="MobiDB-lite"/>
    </source>
</evidence>
<dbReference type="FunFam" id="3.40.140.10:FF:000088">
    <property type="entry name" value="Cytidine deaminase, putative"/>
    <property type="match status" value="1"/>
</dbReference>
<accession>A0A504Y361</accession>
<organism evidence="10 11">
    <name type="scientific">Leishmania donovani</name>
    <dbReference type="NCBI Taxonomy" id="5661"/>
    <lineage>
        <taxon>Eukaryota</taxon>
        <taxon>Discoba</taxon>
        <taxon>Euglenozoa</taxon>
        <taxon>Kinetoplastea</taxon>
        <taxon>Metakinetoplastina</taxon>
        <taxon>Trypanosomatida</taxon>
        <taxon>Trypanosomatidae</taxon>
        <taxon>Leishmaniinae</taxon>
        <taxon>Leishmania</taxon>
    </lineage>
</organism>
<comment type="subcellular location">
    <subcellularLocation>
        <location evidence="1">Membrane</location>
        <topology evidence="1">Single-pass type IV membrane protein</topology>
    </subcellularLocation>
</comment>
<dbReference type="GO" id="GO:0000149">
    <property type="term" value="F:SNARE binding"/>
    <property type="evidence" value="ECO:0007669"/>
    <property type="project" value="TreeGrafter"/>
</dbReference>
<feature type="transmembrane region" description="Helical" evidence="9">
    <location>
        <begin position="249"/>
        <end position="271"/>
    </location>
</feature>
<dbReference type="GO" id="GO:0031902">
    <property type="term" value="C:late endosome membrane"/>
    <property type="evidence" value="ECO:0007669"/>
    <property type="project" value="TreeGrafter"/>
</dbReference>
<feature type="region of interest" description="Disordered" evidence="8">
    <location>
        <begin position="33"/>
        <end position="53"/>
    </location>
</feature>
<dbReference type="AlphaFoldDB" id="A0A504Y361"/>
<feature type="compositionally biased region" description="Polar residues" evidence="8">
    <location>
        <begin position="764"/>
        <end position="777"/>
    </location>
</feature>
<dbReference type="GO" id="GO:0012507">
    <property type="term" value="C:ER to Golgi transport vesicle membrane"/>
    <property type="evidence" value="ECO:0007669"/>
    <property type="project" value="TreeGrafter"/>
</dbReference>
<keyword evidence="2" id="KW-0813">Transport</keyword>
<feature type="compositionally biased region" description="Polar residues" evidence="8">
    <location>
        <begin position="695"/>
        <end position="710"/>
    </location>
</feature>
<dbReference type="VEuPathDB" id="TriTrypDB:LDHU3_17.0710"/>
<dbReference type="GO" id="GO:0005794">
    <property type="term" value="C:Golgi apparatus"/>
    <property type="evidence" value="ECO:0007669"/>
    <property type="project" value="TreeGrafter"/>
</dbReference>
<feature type="coiled-coil region" evidence="7">
    <location>
        <begin position="209"/>
        <end position="236"/>
    </location>
</feature>
<feature type="region of interest" description="Disordered" evidence="8">
    <location>
        <begin position="692"/>
        <end position="782"/>
    </location>
</feature>
<dbReference type="PROSITE" id="PS00018">
    <property type="entry name" value="EF_HAND_1"/>
    <property type="match status" value="1"/>
</dbReference>
<dbReference type="VEuPathDB" id="TriTrypDB:LdBPK_170430.1"/>
<dbReference type="VEuPathDB" id="TriTrypDB:LdBPK_170410.1"/>
<dbReference type="GO" id="GO:0031201">
    <property type="term" value="C:SNARE complex"/>
    <property type="evidence" value="ECO:0007669"/>
    <property type="project" value="InterPro"/>
</dbReference>
<dbReference type="SUPFAM" id="SSF58038">
    <property type="entry name" value="SNARE fusion complex"/>
    <property type="match status" value="1"/>
</dbReference>
<comment type="caution">
    <text evidence="10">The sequence shown here is derived from an EMBL/GenBank/DDBJ whole genome shotgun (WGS) entry which is preliminary data.</text>
</comment>
<evidence type="ECO:0000256" key="6">
    <source>
        <dbReference type="ARBA" id="ARBA00023136"/>
    </source>
</evidence>
<feature type="region of interest" description="Disordered" evidence="8">
    <location>
        <begin position="122"/>
        <end position="165"/>
    </location>
</feature>
<keyword evidence="7" id="KW-0175">Coiled coil</keyword>
<dbReference type="Proteomes" id="UP000318821">
    <property type="component" value="Unassembled WGS sequence"/>
</dbReference>
<sequence length="1139" mass="121264">MTDAALYHEELLDLEQQVEALPLDVHAPRQQATVGVGNSSSSGAGRRGGGNVNASSARAATFAKAQDILRRLNRLLQQLRVEMRLLDGEERGVYEAHASEHARKIASLREWVQQSKERAVQSTAASMEVTTAAPSSQGQRSTSVHWPPREGDNDEAEGGDGPVMPNRAEARQAATRINEVQHSTLQSLGRSEKLLNETETLGNEAATTLRAQTEQIKQTTVELDEMRSELGRASTELKCFMRRMARDRLIICFVIVIVVCIIITVVLASSVQRALLRLKEEEQADEDELLCACGYRRASLASSTEESAAVAARSSRDAEQSGSSPLSATRSADVQLPPPPESLGPLVSLTPEYYTLDELRHVLQYLPDPLWVSLYRVSLLYMLDNDRDGRINSTDISFFMDWGIKTVGRDVQPDQLAEVLQTYAALHCWHCCLHVGERIEAIKAAAAAQPHPGHGGNTGAGGAVRTRRHHILSPSAVGPLPLHQHHEQHHSQSVPSFMLFHFREAFLNAPAGGPVPLPGKMDITATKSSESTVSPTQSPPSLASSPSVFSQSITDNVRHAAAAHFAEWMLRLVQHQERDRRHERQRFERRVRSMATASDVRLGATARLRHSSYVAQQSLRLRLSATLLPTEAASADPSADGDDLVVSVSRNSTPGQHRSMPCATLSADAGAVAALWDVEDGAPELEVVAPAPSPQLATSLPFSKSPTVTPKSRPPYSHSTPATSLTCVKTPPQPSSPSSSVTPLSVPIALGGGNGSPKGNSSPLLSSAIGTPPTSAGSLPDGRRRTAVGGALITNTSPPHQPSRQHPSAVALTTRWKSLGGPPYAACLNTAVSPEDLAAGTSASANGAGATEGDLNGSDFSNVNGWVSASSIASATGAGGAAAAATAPSGGSAASLLAHQVSVLLMDAEVFYAELEANGWCTIGAVEEVYLDFAVEESYCLPFWSFCRLLNKASADEVQAALELPTDQAVAVLTSAVAVIPMFVVSEYTFVAFVAAFIHAYWAMLASMGVDPVTYVTAGCNYENCTLQSCCAERCAIVRANMEGHRRANAVAVYGRSYGAATPTNPPPADALCPPCGLCRQLLVEVADLSQNFEEFMVVLVALDAQRAKVVRLADLVPAKFGPADMGMDVTRLGCHPSA</sequence>
<dbReference type="VEuPathDB" id="TriTrypDB:LdCL_170009800"/>
<evidence type="ECO:0000256" key="3">
    <source>
        <dbReference type="ARBA" id="ARBA00022692"/>
    </source>
</evidence>
<name>A0A504Y361_LEIDO</name>
<evidence type="ECO:0000313" key="11">
    <source>
        <dbReference type="Proteomes" id="UP000318821"/>
    </source>
</evidence>
<feature type="compositionally biased region" description="Polar residues" evidence="8">
    <location>
        <begin position="717"/>
        <end position="727"/>
    </location>
</feature>
<feature type="region of interest" description="Disordered" evidence="8">
    <location>
        <begin position="526"/>
        <end position="547"/>
    </location>
</feature>
<feature type="region of interest" description="Disordered" evidence="8">
    <location>
        <begin position="311"/>
        <end position="344"/>
    </location>
</feature>
<dbReference type="SUPFAM" id="SSF53927">
    <property type="entry name" value="Cytidine deaminase-like"/>
    <property type="match status" value="1"/>
</dbReference>
<evidence type="ECO:0000256" key="1">
    <source>
        <dbReference type="ARBA" id="ARBA00004211"/>
    </source>
</evidence>
<dbReference type="EMBL" id="RHLD01000040">
    <property type="protein sequence ID" value="TPP55126.1"/>
    <property type="molecule type" value="Genomic_DNA"/>
</dbReference>
<evidence type="ECO:0000256" key="9">
    <source>
        <dbReference type="SAM" id="Phobius"/>
    </source>
</evidence>
<evidence type="ECO:0000256" key="2">
    <source>
        <dbReference type="ARBA" id="ARBA00022448"/>
    </source>
</evidence>
<feature type="coiled-coil region" evidence="7">
    <location>
        <begin position="62"/>
        <end position="89"/>
    </location>
</feature>
<dbReference type="PANTHER" id="PTHR21230:SF26">
    <property type="entry name" value="VESICLE TRANSPORT THROUGH INTERACTION WITH T-SNARES HOMOLOG 1A"/>
    <property type="match status" value="1"/>
</dbReference>
<feature type="compositionally biased region" description="Low complexity" evidence="8">
    <location>
        <begin position="736"/>
        <end position="747"/>
    </location>
</feature>
<keyword evidence="3 9" id="KW-0812">Transmembrane</keyword>
<evidence type="ECO:0000256" key="4">
    <source>
        <dbReference type="ARBA" id="ARBA00022927"/>
    </source>
</evidence>
<dbReference type="CDD" id="cd01283">
    <property type="entry name" value="cytidine_deaminase"/>
    <property type="match status" value="1"/>
</dbReference>
<dbReference type="VEuPathDB" id="TriTrypDB:LDHU3_17.0690"/>